<evidence type="ECO:0008006" key="4">
    <source>
        <dbReference type="Google" id="ProtNLM"/>
    </source>
</evidence>
<dbReference type="SMART" id="SM00882">
    <property type="entry name" value="CoA_trans"/>
    <property type="match status" value="1"/>
</dbReference>
<sequence>MSPQRATSQVSDGMVVGIGGFINSGHPMTLVRQLIRDGRRELTVVGAASAGLEIDLLIAAGCVRKVISPYIGAEGLVGIGPAYRHAAQAGTIEIVETDEALYYAGLRAAAQCLPFNPWSAGLGTSIPTVNPSITEFNDPITGRRMLAVPAIDIDVCFLHAAASDPYGNVQHHGTSYGDTALAAAADVVIASVESVVPVESVRANPAATTIPGADGVVRAPFGAHPFSSDGYYVPDRTHIDEYLKAASELLRSGTRTPVDAYLDHYVLSTTDDVEYLERVGLRRLLSLHEF</sequence>
<dbReference type="InterPro" id="IPR037171">
    <property type="entry name" value="NagB/RpiA_transferase-like"/>
</dbReference>
<proteinExistence type="inferred from homology"/>
<evidence type="ECO:0000313" key="3">
    <source>
        <dbReference type="Proteomes" id="UP000192448"/>
    </source>
</evidence>
<dbReference type="InterPro" id="IPR004165">
    <property type="entry name" value="CoA_trans_fam_I"/>
</dbReference>
<organism evidence="2 3">
    <name type="scientific">Mycobacterium aquaticum</name>
    <dbReference type="NCBI Taxonomy" id="1927124"/>
    <lineage>
        <taxon>Bacteria</taxon>
        <taxon>Bacillati</taxon>
        <taxon>Actinomycetota</taxon>
        <taxon>Actinomycetes</taxon>
        <taxon>Mycobacteriales</taxon>
        <taxon>Mycobacteriaceae</taxon>
        <taxon>Mycobacterium</taxon>
    </lineage>
</organism>
<evidence type="ECO:0000256" key="1">
    <source>
        <dbReference type="ARBA" id="ARBA00007047"/>
    </source>
</evidence>
<dbReference type="STRING" id="1927124.BST13_32110"/>
<keyword evidence="3" id="KW-1185">Reference proteome</keyword>
<dbReference type="AlphaFoldDB" id="A0A1X0A8H1"/>
<dbReference type="Pfam" id="PF01144">
    <property type="entry name" value="CoA_trans"/>
    <property type="match status" value="1"/>
</dbReference>
<comment type="similarity">
    <text evidence="1">Belongs to the 3-oxoacid CoA-transferase subunit B family.</text>
</comment>
<dbReference type="Proteomes" id="UP000192448">
    <property type="component" value="Unassembled WGS sequence"/>
</dbReference>
<protein>
    <recommendedName>
        <fullName evidence="4">CoA transferase subunit A</fullName>
    </recommendedName>
</protein>
<dbReference type="PANTHER" id="PTHR43293">
    <property type="entry name" value="ACETATE COA-TRANSFERASE YDIF"/>
    <property type="match status" value="1"/>
</dbReference>
<dbReference type="SUPFAM" id="SSF100950">
    <property type="entry name" value="NagB/RpiA/CoA transferase-like"/>
    <property type="match status" value="1"/>
</dbReference>
<name>A0A1X0A8H1_9MYCO</name>
<dbReference type="GO" id="GO:0008410">
    <property type="term" value="F:CoA-transferase activity"/>
    <property type="evidence" value="ECO:0007669"/>
    <property type="project" value="InterPro"/>
</dbReference>
<dbReference type="PANTHER" id="PTHR43293:SF3">
    <property type="entry name" value="CHOLESTEROL RING-CLEAVING HYDROLASE IPDB SUBUNIT"/>
    <property type="match status" value="1"/>
</dbReference>
<gene>
    <name evidence="2" type="ORF">BST13_32110</name>
</gene>
<evidence type="ECO:0000313" key="2">
    <source>
        <dbReference type="EMBL" id="ORA26304.1"/>
    </source>
</evidence>
<dbReference type="Gene3D" id="3.40.1080.10">
    <property type="entry name" value="Glutaconate Coenzyme A-transferase"/>
    <property type="match status" value="1"/>
</dbReference>
<reference evidence="2 3" key="1">
    <citation type="submission" date="2017-02" db="EMBL/GenBank/DDBJ databases">
        <title>The new phylogeny of genus Mycobacterium.</title>
        <authorList>
            <person name="Tortoli E."/>
            <person name="Trovato A."/>
            <person name="Cirillo D.M."/>
        </authorList>
    </citation>
    <scope>NUCLEOTIDE SEQUENCE [LARGE SCALE GENOMIC DNA]</scope>
    <source>
        <strain evidence="2 3">RW6</strain>
    </source>
</reference>
<comment type="caution">
    <text evidence="2">The sequence shown here is derived from an EMBL/GenBank/DDBJ whole genome shotgun (WGS) entry which is preliminary data.</text>
</comment>
<accession>A0A1X0A8H1</accession>
<dbReference type="EMBL" id="MVHF01000050">
    <property type="protein sequence ID" value="ORA26304.1"/>
    <property type="molecule type" value="Genomic_DNA"/>
</dbReference>